<keyword evidence="1" id="KW-0472">Membrane</keyword>
<evidence type="ECO:0000256" key="1">
    <source>
        <dbReference type="SAM" id="Phobius"/>
    </source>
</evidence>
<evidence type="ECO:0000313" key="2">
    <source>
        <dbReference type="EMBL" id="RUT30635.1"/>
    </source>
</evidence>
<accession>A0A433X964</accession>
<dbReference type="OrthoDB" id="327431at2"/>
<feature type="transmembrane region" description="Helical" evidence="1">
    <location>
        <begin position="165"/>
        <end position="188"/>
    </location>
</feature>
<protein>
    <submittedName>
        <fullName evidence="2">Permease</fullName>
    </submittedName>
</protein>
<dbReference type="AlphaFoldDB" id="A0A433X964"/>
<dbReference type="Proteomes" id="UP000272464">
    <property type="component" value="Unassembled WGS sequence"/>
</dbReference>
<dbReference type="EMBL" id="RZNX01000004">
    <property type="protein sequence ID" value="RUT30635.1"/>
    <property type="molecule type" value="Genomic_DNA"/>
</dbReference>
<gene>
    <name evidence="2" type="ORF">EJP77_12500</name>
</gene>
<comment type="caution">
    <text evidence="2">The sequence shown here is derived from an EMBL/GenBank/DDBJ whole genome shotgun (WGS) entry which is preliminary data.</text>
</comment>
<keyword evidence="3" id="KW-1185">Reference proteome</keyword>
<keyword evidence="1" id="KW-1133">Transmembrane helix</keyword>
<evidence type="ECO:0000313" key="3">
    <source>
        <dbReference type="Proteomes" id="UP000272464"/>
    </source>
</evidence>
<feature type="transmembrane region" description="Helical" evidence="1">
    <location>
        <begin position="62"/>
        <end position="80"/>
    </location>
</feature>
<proteinExistence type="predicted"/>
<feature type="transmembrane region" description="Helical" evidence="1">
    <location>
        <begin position="89"/>
        <end position="108"/>
    </location>
</feature>
<sequence>MLAGHFGLAAAVKAKVPEVPLWALMLSTQLIDVIFVPLYVSNIETVVKTGVGYGNQVIHADYSHSLLSVLVLAVLTGFLARKLWGKRGGYTVGAVVFSHWILDLLVHHSDLPILPGNLCHLPLLGFGLWRSSTLSMIAELLLIAAGSFMYLRFAVSGTTGSTKLLARYSGAILAVLMLLCLASDVLGIG</sequence>
<feature type="transmembrane region" description="Helical" evidence="1">
    <location>
        <begin position="128"/>
        <end position="153"/>
    </location>
</feature>
<reference evidence="2 3" key="1">
    <citation type="submission" date="2018-12" db="EMBL/GenBank/DDBJ databases">
        <authorList>
            <person name="Sun L."/>
            <person name="Chen Z."/>
        </authorList>
    </citation>
    <scope>NUCLEOTIDE SEQUENCE [LARGE SCALE GENOMIC DNA]</scope>
    <source>
        <strain evidence="2 3">3-5-3</strain>
    </source>
</reference>
<feature type="transmembrane region" description="Helical" evidence="1">
    <location>
        <begin position="21"/>
        <end position="42"/>
    </location>
</feature>
<dbReference type="RefSeq" id="WP_127199567.1">
    <property type="nucleotide sequence ID" value="NZ_RZNX01000004.1"/>
</dbReference>
<keyword evidence="1" id="KW-0812">Transmembrane</keyword>
<name>A0A433X964_9BACL</name>
<organism evidence="2 3">
    <name type="scientific">Paenibacillus zeisoli</name>
    <dbReference type="NCBI Taxonomy" id="2496267"/>
    <lineage>
        <taxon>Bacteria</taxon>
        <taxon>Bacillati</taxon>
        <taxon>Bacillota</taxon>
        <taxon>Bacilli</taxon>
        <taxon>Bacillales</taxon>
        <taxon>Paenibacillaceae</taxon>
        <taxon>Paenibacillus</taxon>
    </lineage>
</organism>